<organism evidence="2 3">
    <name type="scientific">Flavobacterium pectinovorum</name>
    <dbReference type="NCBI Taxonomy" id="29533"/>
    <lineage>
        <taxon>Bacteria</taxon>
        <taxon>Pseudomonadati</taxon>
        <taxon>Bacteroidota</taxon>
        <taxon>Flavobacteriia</taxon>
        <taxon>Flavobacteriales</taxon>
        <taxon>Flavobacteriaceae</taxon>
        <taxon>Flavobacterium</taxon>
    </lineage>
</organism>
<evidence type="ECO:0000313" key="3">
    <source>
        <dbReference type="Proteomes" id="UP000184216"/>
    </source>
</evidence>
<feature type="transmembrane region" description="Helical" evidence="1">
    <location>
        <begin position="18"/>
        <end position="36"/>
    </location>
</feature>
<accession>A0ABY1J151</accession>
<keyword evidence="1" id="KW-0812">Transmembrane</keyword>
<evidence type="ECO:0000313" key="2">
    <source>
        <dbReference type="EMBL" id="SHL94010.1"/>
    </source>
</evidence>
<keyword evidence="1" id="KW-0472">Membrane</keyword>
<gene>
    <name evidence="2" type="ORF">SAMN05444387_1495</name>
</gene>
<protein>
    <submittedName>
        <fullName evidence="2">Uncharacterized protein</fullName>
    </submittedName>
</protein>
<proteinExistence type="predicted"/>
<keyword evidence="1" id="KW-1133">Transmembrane helix</keyword>
<dbReference type="Proteomes" id="UP000184216">
    <property type="component" value="Unassembled WGS sequence"/>
</dbReference>
<evidence type="ECO:0000256" key="1">
    <source>
        <dbReference type="SAM" id="Phobius"/>
    </source>
</evidence>
<keyword evidence="3" id="KW-1185">Reference proteome</keyword>
<sequence length="39" mass="4652">MTDFDKSEIIRDNRVTRLLWFSIGFICAVAVSYFIMKHQ</sequence>
<dbReference type="EMBL" id="FRBX01000002">
    <property type="protein sequence ID" value="SHL94010.1"/>
    <property type="molecule type" value="Genomic_DNA"/>
</dbReference>
<name>A0ABY1J151_9FLAO</name>
<comment type="caution">
    <text evidence="2">The sequence shown here is derived from an EMBL/GenBank/DDBJ whole genome shotgun (WGS) entry which is preliminary data.</text>
</comment>
<reference evidence="2 3" key="1">
    <citation type="submission" date="2016-11" db="EMBL/GenBank/DDBJ databases">
        <authorList>
            <person name="Varghese N."/>
            <person name="Submissions S."/>
        </authorList>
    </citation>
    <scope>NUCLEOTIDE SEQUENCE [LARGE SCALE GENOMIC DNA]</scope>
    <source>
        <strain evidence="2 3">DSM 6368</strain>
    </source>
</reference>